<keyword evidence="1" id="KW-0645">Protease</keyword>
<feature type="region of interest" description="Disordered" evidence="2">
    <location>
        <begin position="17"/>
        <end position="74"/>
    </location>
</feature>
<reference evidence="4 5" key="1">
    <citation type="submission" date="2017-04" db="EMBL/GenBank/DDBJ databases">
        <title>Draft genome sequence of Marssonina coronaria NL1: causal agent of apple blotch.</title>
        <authorList>
            <person name="Cheng Q."/>
        </authorList>
    </citation>
    <scope>NUCLEOTIDE SEQUENCE [LARGE SCALE GENOMIC DNA]</scope>
    <source>
        <strain evidence="4 5">NL1</strain>
    </source>
</reference>
<dbReference type="GO" id="GO:0008233">
    <property type="term" value="F:peptidase activity"/>
    <property type="evidence" value="ECO:0007669"/>
    <property type="project" value="UniProtKB-KW"/>
</dbReference>
<proteinExistence type="inferred from homology"/>
<comment type="caution">
    <text evidence="4">The sequence shown here is derived from an EMBL/GenBank/DDBJ whole genome shotgun (WGS) entry which is preliminary data.</text>
</comment>
<evidence type="ECO:0000313" key="4">
    <source>
        <dbReference type="EMBL" id="OWP03106.1"/>
    </source>
</evidence>
<dbReference type="Pfam" id="PF04389">
    <property type="entry name" value="Peptidase_M28"/>
    <property type="match status" value="1"/>
</dbReference>
<dbReference type="GO" id="GO:0006508">
    <property type="term" value="P:proteolysis"/>
    <property type="evidence" value="ECO:0007669"/>
    <property type="project" value="UniProtKB-KW"/>
</dbReference>
<dbReference type="InterPro" id="IPR007484">
    <property type="entry name" value="Peptidase_M28"/>
</dbReference>
<comment type="similarity">
    <text evidence="1">Belongs to the peptidase M28 family.</text>
</comment>
<keyword evidence="1" id="KW-0479">Metal-binding</keyword>
<dbReference type="AlphaFoldDB" id="A0A218Z7D9"/>
<keyword evidence="5" id="KW-1185">Reference proteome</keyword>
<organism evidence="4 5">
    <name type="scientific">Diplocarpon coronariae</name>
    <dbReference type="NCBI Taxonomy" id="2795749"/>
    <lineage>
        <taxon>Eukaryota</taxon>
        <taxon>Fungi</taxon>
        <taxon>Dikarya</taxon>
        <taxon>Ascomycota</taxon>
        <taxon>Pezizomycotina</taxon>
        <taxon>Leotiomycetes</taxon>
        <taxon>Helotiales</taxon>
        <taxon>Drepanopezizaceae</taxon>
        <taxon>Diplocarpon</taxon>
    </lineage>
</organism>
<evidence type="ECO:0000313" key="5">
    <source>
        <dbReference type="Proteomes" id="UP000242519"/>
    </source>
</evidence>
<dbReference type="SUPFAM" id="SSF53187">
    <property type="entry name" value="Zn-dependent exopeptidases"/>
    <property type="match status" value="1"/>
</dbReference>
<sequence>MRLPVLLPALLTLLSSAAARPPSEESTAAAPLYPLSPRSPGPSGPDADADADAESPGRLRARQPGSELANLEMPQQYKSATSLLARLNTDGPQRWLRRLTEFPNRDHRSKHGILAGKWLQDKLEVIASANPAIKVTTVDHAPVSNQQSIIVTIPGHLSGPTVIVATHYDATSGRQEGSAEGADISGSAVVTHMEVLRVLAEHKFKTQNTIEFHFYAGRRAKHFGERAIMNRYSKEKRQIVAFLDQTRAGNHIVSRSIYTCLEHSDPGLVTFADRVTKYYVGFKPERVQHCAGNHHIAWYHGFPTLHITGRREDPEDSDTHEDLYQYINWFSILRHSILTLAFVVEAGNGY</sequence>
<dbReference type="Proteomes" id="UP000242519">
    <property type="component" value="Unassembled WGS sequence"/>
</dbReference>
<dbReference type="GO" id="GO:0046872">
    <property type="term" value="F:metal ion binding"/>
    <property type="evidence" value="ECO:0007669"/>
    <property type="project" value="UniProtKB-KW"/>
</dbReference>
<keyword evidence="1" id="KW-0378">Hydrolase</keyword>
<protein>
    <recommendedName>
        <fullName evidence="1">Peptide hydrolase</fullName>
        <ecNumber evidence="1">3.4.-.-</ecNumber>
    </recommendedName>
</protein>
<dbReference type="Gene3D" id="3.40.630.10">
    <property type="entry name" value="Zn peptidases"/>
    <property type="match status" value="1"/>
</dbReference>
<dbReference type="InParanoid" id="A0A218Z7D9"/>
<evidence type="ECO:0000259" key="3">
    <source>
        <dbReference type="Pfam" id="PF04389"/>
    </source>
</evidence>
<dbReference type="STRING" id="503106.A0A218Z7D9"/>
<feature type="compositionally biased region" description="Low complexity" evidence="2">
    <location>
        <begin position="17"/>
        <end position="36"/>
    </location>
</feature>
<evidence type="ECO:0000256" key="2">
    <source>
        <dbReference type="SAM" id="MobiDB-lite"/>
    </source>
</evidence>
<gene>
    <name evidence="4" type="ORF">B2J93_6423</name>
</gene>
<feature type="signal peptide" evidence="1">
    <location>
        <begin position="1"/>
        <end position="19"/>
    </location>
</feature>
<dbReference type="EMBL" id="MZNU01000200">
    <property type="protein sequence ID" value="OWP03106.1"/>
    <property type="molecule type" value="Genomic_DNA"/>
</dbReference>
<name>A0A218Z7D9_9HELO</name>
<evidence type="ECO:0000256" key="1">
    <source>
        <dbReference type="RuleBase" id="RU361240"/>
    </source>
</evidence>
<keyword evidence="1" id="KW-0732">Signal</keyword>
<keyword evidence="1" id="KW-0862">Zinc</keyword>
<accession>A0A218Z7D9</accession>
<feature type="domain" description="Peptidase M28" evidence="3">
    <location>
        <begin position="149"/>
        <end position="342"/>
    </location>
</feature>
<dbReference type="EC" id="3.4.-.-" evidence="1"/>
<feature type="chain" id="PRO_5011816949" description="Peptide hydrolase" evidence="1">
    <location>
        <begin position="20"/>
        <end position="350"/>
    </location>
</feature>